<keyword evidence="2" id="KW-1185">Reference proteome</keyword>
<evidence type="ECO:0000313" key="1">
    <source>
        <dbReference type="EMBL" id="GAA0166280.1"/>
    </source>
</evidence>
<dbReference type="AlphaFoldDB" id="A0AAV3QTT0"/>
<organism evidence="1 2">
    <name type="scientific">Lithospermum erythrorhizon</name>
    <name type="common">Purple gromwell</name>
    <name type="synonym">Lithospermum officinale var. erythrorhizon</name>
    <dbReference type="NCBI Taxonomy" id="34254"/>
    <lineage>
        <taxon>Eukaryota</taxon>
        <taxon>Viridiplantae</taxon>
        <taxon>Streptophyta</taxon>
        <taxon>Embryophyta</taxon>
        <taxon>Tracheophyta</taxon>
        <taxon>Spermatophyta</taxon>
        <taxon>Magnoliopsida</taxon>
        <taxon>eudicotyledons</taxon>
        <taxon>Gunneridae</taxon>
        <taxon>Pentapetalae</taxon>
        <taxon>asterids</taxon>
        <taxon>lamiids</taxon>
        <taxon>Boraginales</taxon>
        <taxon>Boraginaceae</taxon>
        <taxon>Boraginoideae</taxon>
        <taxon>Lithospermeae</taxon>
        <taxon>Lithospermum</taxon>
    </lineage>
</organism>
<comment type="caution">
    <text evidence="1">The sequence shown here is derived from an EMBL/GenBank/DDBJ whole genome shotgun (WGS) entry which is preliminary data.</text>
</comment>
<sequence>MEHGDLEIWRFQNGICSEKSAIDATLLMDDDERDNNYRHIHAYLVESLNGYGCTLTRGHGTPTWLCLDERPWTRAFILSFNHFNTKFAPHDSRTHHVSSLTVELCPRSHAVHI</sequence>
<proteinExistence type="predicted"/>
<protein>
    <submittedName>
        <fullName evidence="1">Uncharacterized protein</fullName>
    </submittedName>
</protein>
<gene>
    <name evidence="1" type="ORF">LIER_21466</name>
</gene>
<reference evidence="1 2" key="1">
    <citation type="submission" date="2024-01" db="EMBL/GenBank/DDBJ databases">
        <title>The complete chloroplast genome sequence of Lithospermum erythrorhizon: insights into the phylogenetic relationship among Boraginaceae species and the maternal lineages of purple gromwells.</title>
        <authorList>
            <person name="Okada T."/>
            <person name="Watanabe K."/>
        </authorList>
    </citation>
    <scope>NUCLEOTIDE SEQUENCE [LARGE SCALE GENOMIC DNA]</scope>
</reference>
<dbReference type="Proteomes" id="UP001454036">
    <property type="component" value="Unassembled WGS sequence"/>
</dbReference>
<name>A0AAV3QTT0_LITER</name>
<accession>A0AAV3QTT0</accession>
<dbReference type="EMBL" id="BAABME010005670">
    <property type="protein sequence ID" value="GAA0166280.1"/>
    <property type="molecule type" value="Genomic_DNA"/>
</dbReference>
<evidence type="ECO:0000313" key="2">
    <source>
        <dbReference type="Proteomes" id="UP001454036"/>
    </source>
</evidence>